<dbReference type="SUPFAM" id="SSF56935">
    <property type="entry name" value="Porins"/>
    <property type="match status" value="1"/>
</dbReference>
<dbReference type="EMBL" id="BDME01000002">
    <property type="protein sequence ID" value="GAX87764.1"/>
    <property type="molecule type" value="Genomic_DNA"/>
</dbReference>
<keyword evidence="1" id="KW-0732">Signal</keyword>
<dbReference type="AlphaFoldDB" id="A0A292YFM9"/>
<feature type="signal peptide" evidence="1">
    <location>
        <begin position="1"/>
        <end position="21"/>
    </location>
</feature>
<dbReference type="InterPro" id="IPR008439">
    <property type="entry name" value="Campylo_MOMP"/>
</dbReference>
<protein>
    <recommendedName>
        <fullName evidence="4">Major outer membrane protein</fullName>
    </recommendedName>
</protein>
<accession>A0A292YFM9</accession>
<dbReference type="InterPro" id="IPR023614">
    <property type="entry name" value="Porin_dom_sf"/>
</dbReference>
<feature type="chain" id="PRO_5012697032" description="Major outer membrane protein" evidence="1">
    <location>
        <begin position="22"/>
        <end position="429"/>
    </location>
</feature>
<evidence type="ECO:0000256" key="1">
    <source>
        <dbReference type="SAM" id="SignalP"/>
    </source>
</evidence>
<reference evidence="2 3" key="1">
    <citation type="journal article" date="2017" name="Syst. Appl. Microbiol.">
        <title>Lebetimonas natsushimae sp. nov., a novel strictly anaerobic, moderately thermophilic chemoautotroph isolated from a deep-sea hydrothermal vent polychaete nest in the Mid-Okinawa Trough.</title>
        <authorList>
            <person name="Nagata R."/>
            <person name="Takaki Y."/>
            <person name="Tame A."/>
            <person name="Nunoura T."/>
            <person name="Muto H."/>
            <person name="Mino S."/>
            <person name="Sawayama S."/>
            <person name="Takai K."/>
            <person name="Nakagawa S."/>
        </authorList>
    </citation>
    <scope>NUCLEOTIDE SEQUENCE [LARGE SCALE GENOMIC DNA]</scope>
    <source>
        <strain evidence="2 3">HS1857</strain>
    </source>
</reference>
<evidence type="ECO:0008006" key="4">
    <source>
        <dbReference type="Google" id="ProtNLM"/>
    </source>
</evidence>
<dbReference type="Proteomes" id="UP000217944">
    <property type="component" value="Unassembled WGS sequence"/>
</dbReference>
<sequence length="429" mass="45968">MLKKLSLAALVAMGSMSVASATPLTDAIKGVSLNGFLRIRYYYDKFDANQDSGDLSYNRWRTNAKLVFGVPVAENMKIVWRVHAQTNVYDKATTGVSNGSYVITGVDAGTNTLTGKKTNVAKTGLSDSLFFLNYANNGLIVNVGVVPLGKLPFASSDPFTTGHGAGVVAMYNAGNGLTVAGGWVDHLFNADGTLDQGNLDYPVSAAINGGAKDVYTAGVIYSNDAFGSVQAWDYHVTDAVKNAFMVMANLNLLKDYGVGIKADFATSKLDDKALGLTDVDNHNYYRVALTANVAGVDAELGYAGTNDKAGVIATSDDAVIGQIPMELRYNVANMTDVDVWYGKLGYNIDEKTNIWASYASIDQSSGKNAGTINATNNIDSDEFDIGAGYKFNKKFGANIYYASLDYNNDAENAGNQDTQEVRAELRYNF</sequence>
<dbReference type="Pfam" id="PF05538">
    <property type="entry name" value="Campylo_MOMP"/>
    <property type="match status" value="1"/>
</dbReference>
<evidence type="ECO:0000313" key="3">
    <source>
        <dbReference type="Proteomes" id="UP000217944"/>
    </source>
</evidence>
<dbReference type="RefSeq" id="WP_096259142.1">
    <property type="nucleotide sequence ID" value="NZ_BDME01000002.1"/>
</dbReference>
<keyword evidence="3" id="KW-1185">Reference proteome</keyword>
<comment type="caution">
    <text evidence="2">The sequence shown here is derived from an EMBL/GenBank/DDBJ whole genome shotgun (WGS) entry which is preliminary data.</text>
</comment>
<dbReference type="OrthoDB" id="5365239at2"/>
<evidence type="ECO:0000313" key="2">
    <source>
        <dbReference type="EMBL" id="GAX87764.1"/>
    </source>
</evidence>
<dbReference type="Gene3D" id="2.40.160.10">
    <property type="entry name" value="Porin"/>
    <property type="match status" value="1"/>
</dbReference>
<organism evidence="2 3">
    <name type="scientific">Lebetimonas natsushimae</name>
    <dbReference type="NCBI Taxonomy" id="1936991"/>
    <lineage>
        <taxon>Bacteria</taxon>
        <taxon>Pseudomonadati</taxon>
        <taxon>Campylobacterota</taxon>
        <taxon>Epsilonproteobacteria</taxon>
        <taxon>Nautiliales</taxon>
        <taxon>Nautiliaceae</taxon>
        <taxon>Lebetimonas</taxon>
    </lineage>
</organism>
<name>A0A292YFM9_9BACT</name>
<proteinExistence type="predicted"/>
<gene>
    <name evidence="2" type="ORF">LNAT_P1061</name>
</gene>